<dbReference type="EMBL" id="BKCJ011440378">
    <property type="protein sequence ID" value="GFD33887.1"/>
    <property type="molecule type" value="Genomic_DNA"/>
</dbReference>
<feature type="non-terminal residue" evidence="2">
    <location>
        <position position="1"/>
    </location>
</feature>
<comment type="caution">
    <text evidence="2">The sequence shown here is derived from an EMBL/GenBank/DDBJ whole genome shotgun (WGS) entry which is preliminary data.</text>
</comment>
<protein>
    <submittedName>
        <fullName evidence="2">Uncharacterized protein</fullName>
    </submittedName>
</protein>
<feature type="compositionally biased region" description="Polar residues" evidence="1">
    <location>
        <begin position="12"/>
        <end position="25"/>
    </location>
</feature>
<accession>A0A699VF81</accession>
<proteinExistence type="predicted"/>
<feature type="region of interest" description="Disordered" evidence="1">
    <location>
        <begin position="1"/>
        <end position="77"/>
    </location>
</feature>
<sequence length="77" mass="8165">GVPSTIERSPLDFTNENPSQQSTGPEDQEAAAPEVPPPDNMTTMGIAPEIVPAERFTATDPLSFAEPQSRPSADVTQ</sequence>
<name>A0A699VF81_TANCI</name>
<evidence type="ECO:0000313" key="2">
    <source>
        <dbReference type="EMBL" id="GFD33887.1"/>
    </source>
</evidence>
<reference evidence="2" key="1">
    <citation type="journal article" date="2019" name="Sci. Rep.">
        <title>Draft genome of Tanacetum cinerariifolium, the natural source of mosquito coil.</title>
        <authorList>
            <person name="Yamashiro T."/>
            <person name="Shiraishi A."/>
            <person name="Satake H."/>
            <person name="Nakayama K."/>
        </authorList>
    </citation>
    <scope>NUCLEOTIDE SEQUENCE</scope>
</reference>
<organism evidence="2">
    <name type="scientific">Tanacetum cinerariifolium</name>
    <name type="common">Dalmatian daisy</name>
    <name type="synonym">Chrysanthemum cinerariifolium</name>
    <dbReference type="NCBI Taxonomy" id="118510"/>
    <lineage>
        <taxon>Eukaryota</taxon>
        <taxon>Viridiplantae</taxon>
        <taxon>Streptophyta</taxon>
        <taxon>Embryophyta</taxon>
        <taxon>Tracheophyta</taxon>
        <taxon>Spermatophyta</taxon>
        <taxon>Magnoliopsida</taxon>
        <taxon>eudicotyledons</taxon>
        <taxon>Gunneridae</taxon>
        <taxon>Pentapetalae</taxon>
        <taxon>asterids</taxon>
        <taxon>campanulids</taxon>
        <taxon>Asterales</taxon>
        <taxon>Asteraceae</taxon>
        <taxon>Asteroideae</taxon>
        <taxon>Anthemideae</taxon>
        <taxon>Anthemidinae</taxon>
        <taxon>Tanacetum</taxon>
    </lineage>
</organism>
<dbReference type="AlphaFoldDB" id="A0A699VF81"/>
<evidence type="ECO:0000256" key="1">
    <source>
        <dbReference type="SAM" id="MobiDB-lite"/>
    </source>
</evidence>
<gene>
    <name evidence="2" type="ORF">Tci_905856</name>
</gene>